<proteinExistence type="predicted"/>
<dbReference type="Pfam" id="PF06839">
    <property type="entry name" value="Zn_ribbon_GRF"/>
    <property type="match status" value="1"/>
</dbReference>
<evidence type="ECO:0000313" key="8">
    <source>
        <dbReference type="Proteomes" id="UP000187609"/>
    </source>
</evidence>
<dbReference type="Gramene" id="OIT20381">
    <property type="protein sequence ID" value="OIT20381"/>
    <property type="gene ID" value="A4A49_53890"/>
</dbReference>
<evidence type="ECO:0000256" key="1">
    <source>
        <dbReference type="ARBA" id="ARBA00022723"/>
    </source>
</evidence>
<keyword evidence="5" id="KW-0472">Membrane</keyword>
<dbReference type="AlphaFoldDB" id="A0A1J6JRJ4"/>
<evidence type="ECO:0000259" key="6">
    <source>
        <dbReference type="PROSITE" id="PS51999"/>
    </source>
</evidence>
<organism evidence="7 8">
    <name type="scientific">Nicotiana attenuata</name>
    <name type="common">Coyote tobacco</name>
    <dbReference type="NCBI Taxonomy" id="49451"/>
    <lineage>
        <taxon>Eukaryota</taxon>
        <taxon>Viridiplantae</taxon>
        <taxon>Streptophyta</taxon>
        <taxon>Embryophyta</taxon>
        <taxon>Tracheophyta</taxon>
        <taxon>Spermatophyta</taxon>
        <taxon>Magnoliopsida</taxon>
        <taxon>eudicotyledons</taxon>
        <taxon>Gunneridae</taxon>
        <taxon>Pentapetalae</taxon>
        <taxon>asterids</taxon>
        <taxon>lamiids</taxon>
        <taxon>Solanales</taxon>
        <taxon>Solanaceae</taxon>
        <taxon>Nicotianoideae</taxon>
        <taxon>Nicotianeae</taxon>
        <taxon>Nicotiana</taxon>
    </lineage>
</organism>
<dbReference type="PROSITE" id="PS51999">
    <property type="entry name" value="ZF_GRF"/>
    <property type="match status" value="1"/>
</dbReference>
<feature type="domain" description="GRF-type" evidence="6">
    <location>
        <begin position="10"/>
        <end position="52"/>
    </location>
</feature>
<evidence type="ECO:0000256" key="4">
    <source>
        <dbReference type="PROSITE-ProRule" id="PRU01343"/>
    </source>
</evidence>
<reference evidence="7" key="1">
    <citation type="submission" date="2016-11" db="EMBL/GenBank/DDBJ databases">
        <title>The genome of Nicotiana attenuata.</title>
        <authorList>
            <person name="Xu S."/>
            <person name="Brockmoeller T."/>
            <person name="Gaquerel E."/>
            <person name="Navarro A."/>
            <person name="Kuhl H."/>
            <person name="Gase K."/>
            <person name="Ling Z."/>
            <person name="Zhou W."/>
            <person name="Kreitzer C."/>
            <person name="Stanke M."/>
            <person name="Tang H."/>
            <person name="Lyons E."/>
            <person name="Pandey P."/>
            <person name="Pandey S.P."/>
            <person name="Timmermann B."/>
            <person name="Baldwin I.T."/>
        </authorList>
    </citation>
    <scope>NUCLEOTIDE SEQUENCE [LARGE SCALE GENOMIC DNA]</scope>
    <source>
        <strain evidence="7">UT</strain>
    </source>
</reference>
<keyword evidence="5" id="KW-0812">Transmembrane</keyword>
<name>A0A1J6JRJ4_NICAT</name>
<gene>
    <name evidence="7" type="ORF">A4A49_53890</name>
</gene>
<dbReference type="OMA" id="MITSWTH"/>
<evidence type="ECO:0000256" key="5">
    <source>
        <dbReference type="SAM" id="Phobius"/>
    </source>
</evidence>
<evidence type="ECO:0000256" key="3">
    <source>
        <dbReference type="ARBA" id="ARBA00022833"/>
    </source>
</evidence>
<evidence type="ECO:0000313" key="7">
    <source>
        <dbReference type="EMBL" id="OIT20381.1"/>
    </source>
</evidence>
<keyword evidence="1" id="KW-0479">Metal-binding</keyword>
<dbReference type="EMBL" id="MJEQ01005373">
    <property type="protein sequence ID" value="OIT20381.1"/>
    <property type="molecule type" value="Genomic_DNA"/>
</dbReference>
<keyword evidence="8" id="KW-1185">Reference proteome</keyword>
<dbReference type="SMR" id="A0A1J6JRJ4"/>
<accession>A0A1J6JRJ4</accession>
<keyword evidence="2 4" id="KW-0863">Zinc-finger</keyword>
<evidence type="ECO:0000256" key="2">
    <source>
        <dbReference type="ARBA" id="ARBA00022771"/>
    </source>
</evidence>
<keyword evidence="3" id="KW-0862">Zinc</keyword>
<dbReference type="GO" id="GO:0008270">
    <property type="term" value="F:zinc ion binding"/>
    <property type="evidence" value="ECO:0007669"/>
    <property type="project" value="UniProtKB-KW"/>
</dbReference>
<dbReference type="Proteomes" id="UP000187609">
    <property type="component" value="Unassembled WGS sequence"/>
</dbReference>
<protein>
    <recommendedName>
        <fullName evidence="6">GRF-type domain-containing protein</fullName>
    </recommendedName>
</protein>
<dbReference type="PANTHER" id="PTHR33248">
    <property type="entry name" value="ZINC ION-BINDING PROTEIN"/>
    <property type="match status" value="1"/>
</dbReference>
<feature type="transmembrane region" description="Helical" evidence="5">
    <location>
        <begin position="85"/>
        <end position="102"/>
    </location>
</feature>
<comment type="caution">
    <text evidence="7">The sequence shown here is derived from an EMBL/GenBank/DDBJ whole genome shotgun (WGS) entry which is preliminary data.</text>
</comment>
<keyword evidence="5" id="KW-1133">Transmembrane helix</keyword>
<sequence>MSLKARVDSCRCGHECQLRTSWTPSNPGRRFYGCKIEKDKGGCNYFKWVDDEFPSQANRVTWGLLNRVKAFEEERARARTRWKKLASITVLMLIIWVCYCVVSH</sequence>
<dbReference type="InterPro" id="IPR010666">
    <property type="entry name" value="Znf_GRF"/>
</dbReference>